<dbReference type="GO" id="GO:0009231">
    <property type="term" value="P:riboflavin biosynthetic process"/>
    <property type="evidence" value="ECO:0007669"/>
    <property type="project" value="InterPro"/>
</dbReference>
<dbReference type="eggNOG" id="COG0196">
    <property type="taxonomic scope" value="Bacteria"/>
</dbReference>
<dbReference type="GO" id="GO:0005524">
    <property type="term" value="F:ATP binding"/>
    <property type="evidence" value="ECO:0007669"/>
    <property type="project" value="UniProtKB-UniRule"/>
</dbReference>
<dbReference type="UniPathway" id="UPA00276">
    <property type="reaction ID" value="UER00406"/>
</dbReference>
<dbReference type="GO" id="GO:0003919">
    <property type="term" value="F:FMN adenylyltransferase activity"/>
    <property type="evidence" value="ECO:0007669"/>
    <property type="project" value="UniProtKB-UniRule"/>
</dbReference>
<dbReference type="InterPro" id="IPR015865">
    <property type="entry name" value="Riboflavin_kinase_bac/euk"/>
</dbReference>
<dbReference type="HOGENOM" id="CLU_048437_0_2_7"/>
<dbReference type="GO" id="GO:0008531">
    <property type="term" value="F:riboflavin kinase activity"/>
    <property type="evidence" value="ECO:0007669"/>
    <property type="project" value="UniProtKB-UniRule"/>
</dbReference>
<dbReference type="SMART" id="SM00904">
    <property type="entry name" value="Flavokinase"/>
    <property type="match status" value="1"/>
</dbReference>
<evidence type="ECO:0000259" key="16">
    <source>
        <dbReference type="SMART" id="SM00904"/>
    </source>
</evidence>
<comment type="catalytic activity">
    <reaction evidence="13 15">
        <text>riboflavin + ATP = FMN + ADP + H(+)</text>
        <dbReference type="Rhea" id="RHEA:14357"/>
        <dbReference type="ChEBI" id="CHEBI:15378"/>
        <dbReference type="ChEBI" id="CHEBI:30616"/>
        <dbReference type="ChEBI" id="CHEBI:57986"/>
        <dbReference type="ChEBI" id="CHEBI:58210"/>
        <dbReference type="ChEBI" id="CHEBI:456216"/>
        <dbReference type="EC" id="2.7.1.26"/>
    </reaction>
</comment>
<name>D3UH58_HELM1</name>
<dbReference type="GO" id="GO:0006747">
    <property type="term" value="P:FAD biosynthetic process"/>
    <property type="evidence" value="ECO:0007669"/>
    <property type="project" value="UniProtKB-UniRule"/>
</dbReference>
<reference evidence="17 18" key="1">
    <citation type="journal article" date="2010" name="BMC Genomics">
        <title>Comparative genomics and proteomics of Helicobacter mustelae, an ulcerogenic and carcinogenic gastric pathogen.</title>
        <authorList>
            <person name="O'Toole P.W."/>
            <person name="Snelling W.J."/>
            <person name="Canchaya C."/>
            <person name="Forde B.M."/>
            <person name="Hardie K.R."/>
            <person name="Josenhans C."/>
            <person name="Graham R.L.J."/>
            <person name="McMullan G."/>
            <person name="Parkhill J."/>
            <person name="Belda E."/>
            <person name="Bentley S.D."/>
        </authorList>
    </citation>
    <scope>NUCLEOTIDE SEQUENCE [LARGE SCALE GENOMIC DNA]</scope>
    <source>
        <strain evidence="18">ATCC 43772 / LMG 18044 / NCTC 12198 / 12198</strain>
    </source>
</reference>
<dbReference type="UniPathway" id="UPA00277">
    <property type="reaction ID" value="UER00407"/>
</dbReference>
<organism evidence="17 18">
    <name type="scientific">Helicobacter mustelae (strain ATCC 43772 / CCUG 25715 / CIP 103759 / LMG 18044 / NCTC 12198 / R85-136P)</name>
    <name type="common">Campylobacter mustelae</name>
    <dbReference type="NCBI Taxonomy" id="679897"/>
    <lineage>
        <taxon>Bacteria</taxon>
        <taxon>Pseudomonadati</taxon>
        <taxon>Campylobacterota</taxon>
        <taxon>Epsilonproteobacteria</taxon>
        <taxon>Campylobacterales</taxon>
        <taxon>Helicobacteraceae</taxon>
        <taxon>Helicobacter</taxon>
    </lineage>
</organism>
<accession>D3UH58</accession>
<dbReference type="InterPro" id="IPR002606">
    <property type="entry name" value="Riboflavin_kinase_bac"/>
</dbReference>
<dbReference type="EMBL" id="FN555004">
    <property type="protein sequence ID" value="CBG39830.1"/>
    <property type="molecule type" value="Genomic_DNA"/>
</dbReference>
<dbReference type="KEGG" id="hms:HMU05690"/>
<evidence type="ECO:0000256" key="9">
    <source>
        <dbReference type="ARBA" id="ARBA00022777"/>
    </source>
</evidence>
<sequence>MRNFSYFCNEEIEELAIGKFDGVHLGHQRLLQELGSFGGVLIITQNPQKKSDGALSNLSWRQTWIKQKVFFLEFEAIKEWSGEEFLCFLKEHFKKLKKLVVGYDFCFGRARQYTSRDLCHLFDGDVVIVPEVIEKGIPVHTQKIKELLLLGELSLANLLLGRDYQIQGAVIKGQGLGRKSLYPTFNLRVQNYVIPKDGVYAGYVQDGEDRIACAIFVGVRSTDGAFSIEVHLLEKFREFGHMTLQFRERIRDNLSFANLKDLKKQITQDLQNIKNILKLDS</sequence>
<comment type="catalytic activity">
    <reaction evidence="14 15">
        <text>FMN + ATP + H(+) = FAD + diphosphate</text>
        <dbReference type="Rhea" id="RHEA:17237"/>
        <dbReference type="ChEBI" id="CHEBI:15378"/>
        <dbReference type="ChEBI" id="CHEBI:30616"/>
        <dbReference type="ChEBI" id="CHEBI:33019"/>
        <dbReference type="ChEBI" id="CHEBI:57692"/>
        <dbReference type="ChEBI" id="CHEBI:58210"/>
        <dbReference type="EC" id="2.7.7.2"/>
    </reaction>
</comment>
<protein>
    <recommendedName>
        <fullName evidence="15">Riboflavin biosynthesis protein</fullName>
    </recommendedName>
    <domain>
        <recommendedName>
            <fullName evidence="15">Riboflavin kinase</fullName>
            <ecNumber evidence="15">2.7.1.26</ecNumber>
        </recommendedName>
        <alternativeName>
            <fullName evidence="15">Flavokinase</fullName>
        </alternativeName>
    </domain>
    <domain>
        <recommendedName>
            <fullName evidence="15">FMN adenylyltransferase</fullName>
            <ecNumber evidence="15">2.7.7.2</ecNumber>
        </recommendedName>
        <alternativeName>
            <fullName evidence="15">FAD pyrophosphorylase</fullName>
        </alternativeName>
        <alternativeName>
            <fullName evidence="15">FAD synthase</fullName>
        </alternativeName>
    </domain>
</protein>
<evidence type="ECO:0000256" key="7">
    <source>
        <dbReference type="ARBA" id="ARBA00022695"/>
    </source>
</evidence>
<evidence type="ECO:0000256" key="1">
    <source>
        <dbReference type="ARBA" id="ARBA00002121"/>
    </source>
</evidence>
<keyword evidence="9 15" id="KW-0418">Kinase</keyword>
<comment type="pathway">
    <text evidence="3 15">Cofactor biosynthesis; FMN biosynthesis; FMN from riboflavin (ATP route): step 1/1.</text>
</comment>
<dbReference type="AlphaFoldDB" id="D3UH58"/>
<dbReference type="PIRSF" id="PIRSF004491">
    <property type="entry name" value="FAD_Synth"/>
    <property type="match status" value="1"/>
</dbReference>
<feature type="domain" description="Riboflavin kinase" evidence="16">
    <location>
        <begin position="159"/>
        <end position="278"/>
    </location>
</feature>
<keyword evidence="7 15" id="KW-0548">Nucleotidyltransferase</keyword>
<dbReference type="Proteomes" id="UP000001522">
    <property type="component" value="Chromosome"/>
</dbReference>
<dbReference type="SUPFAM" id="SSF82114">
    <property type="entry name" value="Riboflavin kinase-like"/>
    <property type="match status" value="1"/>
</dbReference>
<evidence type="ECO:0000256" key="10">
    <source>
        <dbReference type="ARBA" id="ARBA00022827"/>
    </source>
</evidence>
<evidence type="ECO:0000256" key="5">
    <source>
        <dbReference type="ARBA" id="ARBA00022643"/>
    </source>
</evidence>
<dbReference type="Gene3D" id="2.40.30.30">
    <property type="entry name" value="Riboflavin kinase-like"/>
    <property type="match status" value="1"/>
</dbReference>
<dbReference type="Pfam" id="PF06574">
    <property type="entry name" value="FAD_syn"/>
    <property type="match status" value="1"/>
</dbReference>
<evidence type="ECO:0000256" key="12">
    <source>
        <dbReference type="ARBA" id="ARBA00023268"/>
    </source>
</evidence>
<dbReference type="GO" id="GO:0009398">
    <property type="term" value="P:FMN biosynthetic process"/>
    <property type="evidence" value="ECO:0007669"/>
    <property type="project" value="UniProtKB-UniRule"/>
</dbReference>
<dbReference type="Gene3D" id="3.40.50.620">
    <property type="entry name" value="HUPs"/>
    <property type="match status" value="1"/>
</dbReference>
<keyword evidence="18" id="KW-1185">Reference proteome</keyword>
<dbReference type="Pfam" id="PF01687">
    <property type="entry name" value="Flavokinase"/>
    <property type="match status" value="1"/>
</dbReference>
<evidence type="ECO:0000256" key="6">
    <source>
        <dbReference type="ARBA" id="ARBA00022679"/>
    </source>
</evidence>
<dbReference type="PANTHER" id="PTHR22749:SF6">
    <property type="entry name" value="RIBOFLAVIN KINASE"/>
    <property type="match status" value="1"/>
</dbReference>
<dbReference type="InterPro" id="IPR023468">
    <property type="entry name" value="Riboflavin_kinase"/>
</dbReference>
<dbReference type="SUPFAM" id="SSF52374">
    <property type="entry name" value="Nucleotidylyl transferase"/>
    <property type="match status" value="1"/>
</dbReference>
<dbReference type="EC" id="2.7.7.2" evidence="15"/>
<gene>
    <name evidence="17" type="primary">ribF</name>
    <name evidence="17" type="ordered locus">HMU05690</name>
</gene>
<dbReference type="EC" id="2.7.1.26" evidence="15"/>
<keyword evidence="5 15" id="KW-0288">FMN</keyword>
<dbReference type="NCBIfam" id="NF004162">
    <property type="entry name" value="PRK05627.1-5"/>
    <property type="match status" value="1"/>
</dbReference>
<dbReference type="InterPro" id="IPR023465">
    <property type="entry name" value="Riboflavin_kinase_dom_sf"/>
</dbReference>
<dbReference type="InterPro" id="IPR015864">
    <property type="entry name" value="FAD_synthase"/>
</dbReference>
<evidence type="ECO:0000256" key="13">
    <source>
        <dbReference type="ARBA" id="ARBA00047880"/>
    </source>
</evidence>
<evidence type="ECO:0000313" key="18">
    <source>
        <dbReference type="Proteomes" id="UP000001522"/>
    </source>
</evidence>
<dbReference type="PANTHER" id="PTHR22749">
    <property type="entry name" value="RIBOFLAVIN KINASE/FMN ADENYLYLTRANSFERASE"/>
    <property type="match status" value="1"/>
</dbReference>
<keyword evidence="12" id="KW-0511">Multifunctional enzyme</keyword>
<evidence type="ECO:0000256" key="11">
    <source>
        <dbReference type="ARBA" id="ARBA00022840"/>
    </source>
</evidence>
<proteinExistence type="inferred from homology"/>
<evidence type="ECO:0000313" key="17">
    <source>
        <dbReference type="EMBL" id="CBG39830.1"/>
    </source>
</evidence>
<keyword evidence="8 15" id="KW-0547">Nucleotide-binding</keyword>
<dbReference type="InterPro" id="IPR014729">
    <property type="entry name" value="Rossmann-like_a/b/a_fold"/>
</dbReference>
<dbReference type="STRING" id="679897.HMU05690"/>
<evidence type="ECO:0000256" key="2">
    <source>
        <dbReference type="ARBA" id="ARBA00004726"/>
    </source>
</evidence>
<comment type="function">
    <text evidence="1">Catalyzes the phosphorylation of riboflavin to FMN followed by the adenylation of FMN to FAD.</text>
</comment>
<comment type="pathway">
    <text evidence="2 15">Cofactor biosynthesis; FAD biosynthesis; FAD from FMN: step 1/1.</text>
</comment>
<evidence type="ECO:0000256" key="8">
    <source>
        <dbReference type="ARBA" id="ARBA00022741"/>
    </source>
</evidence>
<evidence type="ECO:0000256" key="15">
    <source>
        <dbReference type="PIRNR" id="PIRNR004491"/>
    </source>
</evidence>
<dbReference type="RefSeq" id="WP_013022914.1">
    <property type="nucleotide sequence ID" value="NC_013949.1"/>
</dbReference>
<keyword evidence="4 15" id="KW-0285">Flavoprotein</keyword>
<keyword evidence="10 15" id="KW-0274">FAD</keyword>
<keyword evidence="6 15" id="KW-0808">Transferase</keyword>
<evidence type="ECO:0000256" key="4">
    <source>
        <dbReference type="ARBA" id="ARBA00022630"/>
    </source>
</evidence>
<evidence type="ECO:0000256" key="14">
    <source>
        <dbReference type="ARBA" id="ARBA00049494"/>
    </source>
</evidence>
<evidence type="ECO:0000256" key="3">
    <source>
        <dbReference type="ARBA" id="ARBA00005201"/>
    </source>
</evidence>
<keyword evidence="11 15" id="KW-0067">ATP-binding</keyword>
<comment type="similarity">
    <text evidence="15">Belongs to the ribF family.</text>
</comment>